<organism evidence="9 10">
    <name type="scientific">Actinokineospora soli</name>
    <dbReference type="NCBI Taxonomy" id="1048753"/>
    <lineage>
        <taxon>Bacteria</taxon>
        <taxon>Bacillati</taxon>
        <taxon>Actinomycetota</taxon>
        <taxon>Actinomycetes</taxon>
        <taxon>Pseudonocardiales</taxon>
        <taxon>Pseudonocardiaceae</taxon>
        <taxon>Actinokineospora</taxon>
    </lineage>
</organism>
<evidence type="ECO:0000256" key="1">
    <source>
        <dbReference type="ARBA" id="ARBA00004429"/>
    </source>
</evidence>
<keyword evidence="2" id="KW-0813">Transport</keyword>
<protein>
    <submittedName>
        <fullName evidence="9">MFS transporter</fullName>
    </submittedName>
</protein>
<dbReference type="Gene3D" id="1.20.1250.20">
    <property type="entry name" value="MFS general substrate transporter like domains"/>
    <property type="match status" value="1"/>
</dbReference>
<comment type="subcellular location">
    <subcellularLocation>
        <location evidence="1">Cell inner membrane</location>
        <topology evidence="1">Multi-pass membrane protein</topology>
    </subcellularLocation>
</comment>
<comment type="caution">
    <text evidence="9">The sequence shown here is derived from an EMBL/GenBank/DDBJ whole genome shotgun (WGS) entry which is preliminary data.</text>
</comment>
<keyword evidence="3" id="KW-1003">Cell membrane</keyword>
<evidence type="ECO:0000313" key="9">
    <source>
        <dbReference type="EMBL" id="MFC7615190.1"/>
    </source>
</evidence>
<feature type="transmembrane region" description="Helical" evidence="8">
    <location>
        <begin position="236"/>
        <end position="257"/>
    </location>
</feature>
<dbReference type="InterPro" id="IPR036259">
    <property type="entry name" value="MFS_trans_sf"/>
</dbReference>
<reference evidence="10" key="1">
    <citation type="journal article" date="2019" name="Int. J. Syst. Evol. Microbiol.">
        <title>The Global Catalogue of Microorganisms (GCM) 10K type strain sequencing project: providing services to taxonomists for standard genome sequencing and annotation.</title>
        <authorList>
            <consortium name="The Broad Institute Genomics Platform"/>
            <consortium name="The Broad Institute Genome Sequencing Center for Infectious Disease"/>
            <person name="Wu L."/>
            <person name="Ma J."/>
        </authorList>
    </citation>
    <scope>NUCLEOTIDE SEQUENCE [LARGE SCALE GENOMIC DNA]</scope>
    <source>
        <strain evidence="10">JCM 17695</strain>
    </source>
</reference>
<proteinExistence type="predicted"/>
<feature type="region of interest" description="Disordered" evidence="7">
    <location>
        <begin position="265"/>
        <end position="286"/>
    </location>
</feature>
<gene>
    <name evidence="9" type="ORF">ACFQV2_18415</name>
</gene>
<feature type="transmembrane region" description="Helical" evidence="8">
    <location>
        <begin position="80"/>
        <end position="96"/>
    </location>
</feature>
<evidence type="ECO:0000256" key="5">
    <source>
        <dbReference type="ARBA" id="ARBA00022989"/>
    </source>
</evidence>
<evidence type="ECO:0000256" key="4">
    <source>
        <dbReference type="ARBA" id="ARBA00022692"/>
    </source>
</evidence>
<sequence length="286" mass="28255">MTTQLGAIAGPALGGVALAAFDLSGAYGGATAAIVVSTLLLTRLPALPPVPDDDEPEDAEKAGALASIGEALRFVRGNQVIAGVLLIDLFATGFGLPQTLFPQMVDERFHGGPEMVGALAAAPAVGALIASITSGWTGHVRKPGAALIAAVLALGVAYIGFGLSPNLAVALLFLAAVGAVDSISEILRRALLQHHTPDRLQGRVTSLWLAQSSTGYSLGSTTSGIAAGFVGPGLAIIGAGALCVISVAGLAAAAPGLRAATLGVSSTSDPDGVIGGTEEPLGNRQG</sequence>
<keyword evidence="4 8" id="KW-0812">Transmembrane</keyword>
<dbReference type="Pfam" id="PF05977">
    <property type="entry name" value="MFS_3"/>
    <property type="match status" value="1"/>
</dbReference>
<dbReference type="Proteomes" id="UP001596512">
    <property type="component" value="Unassembled WGS sequence"/>
</dbReference>
<accession>A0ABW2TQB1</accession>
<evidence type="ECO:0000256" key="3">
    <source>
        <dbReference type="ARBA" id="ARBA00022475"/>
    </source>
</evidence>
<dbReference type="EMBL" id="JBHTEY010000004">
    <property type="protein sequence ID" value="MFC7615190.1"/>
    <property type="molecule type" value="Genomic_DNA"/>
</dbReference>
<evidence type="ECO:0000256" key="6">
    <source>
        <dbReference type="ARBA" id="ARBA00023136"/>
    </source>
</evidence>
<keyword evidence="6 8" id="KW-0472">Membrane</keyword>
<dbReference type="SUPFAM" id="SSF103473">
    <property type="entry name" value="MFS general substrate transporter"/>
    <property type="match status" value="1"/>
</dbReference>
<keyword evidence="5 8" id="KW-1133">Transmembrane helix</keyword>
<evidence type="ECO:0000313" key="10">
    <source>
        <dbReference type="Proteomes" id="UP001596512"/>
    </source>
</evidence>
<feature type="transmembrane region" description="Helical" evidence="8">
    <location>
        <begin position="116"/>
        <end position="137"/>
    </location>
</feature>
<keyword evidence="10" id="KW-1185">Reference proteome</keyword>
<dbReference type="InterPro" id="IPR010290">
    <property type="entry name" value="TM_effector"/>
</dbReference>
<evidence type="ECO:0000256" key="8">
    <source>
        <dbReference type="SAM" id="Phobius"/>
    </source>
</evidence>
<dbReference type="PANTHER" id="PTHR23513">
    <property type="entry name" value="INTEGRAL MEMBRANE EFFLUX PROTEIN-RELATED"/>
    <property type="match status" value="1"/>
</dbReference>
<evidence type="ECO:0000256" key="2">
    <source>
        <dbReference type="ARBA" id="ARBA00022448"/>
    </source>
</evidence>
<name>A0ABW2TQB1_9PSEU</name>
<evidence type="ECO:0000256" key="7">
    <source>
        <dbReference type="SAM" id="MobiDB-lite"/>
    </source>
</evidence>
<dbReference type="PANTHER" id="PTHR23513:SF9">
    <property type="entry name" value="ENTEROBACTIN EXPORTER ENTS"/>
    <property type="match status" value="1"/>
</dbReference>